<feature type="compositionally biased region" description="Low complexity" evidence="11">
    <location>
        <begin position="974"/>
        <end position="993"/>
    </location>
</feature>
<dbReference type="InterPro" id="IPR000536">
    <property type="entry name" value="Nucl_hrmn_rcpt_lig-bd"/>
</dbReference>
<dbReference type="Gene3D" id="3.30.50.10">
    <property type="entry name" value="Erythroid Transcription Factor GATA-1, subunit A"/>
    <property type="match status" value="1"/>
</dbReference>
<feature type="region of interest" description="Disordered" evidence="11">
    <location>
        <begin position="466"/>
        <end position="522"/>
    </location>
</feature>
<feature type="domain" description="NR LBD" evidence="13">
    <location>
        <begin position="119"/>
        <end position="391"/>
    </location>
</feature>
<dbReference type="GO" id="GO:0000978">
    <property type="term" value="F:RNA polymerase II cis-regulatory region sequence-specific DNA binding"/>
    <property type="evidence" value="ECO:0007669"/>
    <property type="project" value="TreeGrafter"/>
</dbReference>
<dbReference type="PANTHER" id="PTHR24082:SF473">
    <property type="entry name" value="ECDYSONE-INDUCED PROTEIN 75B, ISOFORM B"/>
    <property type="match status" value="1"/>
</dbReference>
<dbReference type="Pfam" id="PF00105">
    <property type="entry name" value="zf-C4"/>
    <property type="match status" value="1"/>
</dbReference>
<evidence type="ECO:0000256" key="4">
    <source>
        <dbReference type="ARBA" id="ARBA00022771"/>
    </source>
</evidence>
<feature type="compositionally biased region" description="Low complexity" evidence="11">
    <location>
        <begin position="688"/>
        <end position="699"/>
    </location>
</feature>
<dbReference type="SUPFAM" id="SSF57716">
    <property type="entry name" value="Glucocorticoid receptor-like (DNA-binding domain)"/>
    <property type="match status" value="1"/>
</dbReference>
<dbReference type="SUPFAM" id="SSF48508">
    <property type="entry name" value="Nuclear receptor ligand-binding domain"/>
    <property type="match status" value="1"/>
</dbReference>
<keyword evidence="5" id="KW-0862">Zinc</keyword>
<dbReference type="InterPro" id="IPR001628">
    <property type="entry name" value="Znf_hrmn_rcpt"/>
</dbReference>
<evidence type="ECO:0000256" key="7">
    <source>
        <dbReference type="ARBA" id="ARBA00023125"/>
    </source>
</evidence>
<dbReference type="SMART" id="SM00399">
    <property type="entry name" value="ZnF_C4"/>
    <property type="match status" value="1"/>
</dbReference>
<feature type="compositionally biased region" description="Polar residues" evidence="11">
    <location>
        <begin position="994"/>
        <end position="1003"/>
    </location>
</feature>
<dbReference type="GO" id="GO:0004879">
    <property type="term" value="F:nuclear receptor activity"/>
    <property type="evidence" value="ECO:0007669"/>
    <property type="project" value="TreeGrafter"/>
</dbReference>
<evidence type="ECO:0000256" key="8">
    <source>
        <dbReference type="ARBA" id="ARBA00023163"/>
    </source>
</evidence>
<keyword evidence="7" id="KW-0238">DNA-binding</keyword>
<dbReference type="GO" id="GO:0045944">
    <property type="term" value="P:positive regulation of transcription by RNA polymerase II"/>
    <property type="evidence" value="ECO:0007669"/>
    <property type="project" value="TreeGrafter"/>
</dbReference>
<keyword evidence="9 14" id="KW-0675">Receptor</keyword>
<gene>
    <name evidence="14" type="ORF">HUG17_1824</name>
</gene>
<dbReference type="GO" id="GO:0005737">
    <property type="term" value="C:cytoplasm"/>
    <property type="evidence" value="ECO:0007669"/>
    <property type="project" value="UniProtKB-SubCell"/>
</dbReference>
<dbReference type="PROSITE" id="PS00031">
    <property type="entry name" value="NUCLEAR_REC_DBD_1"/>
    <property type="match status" value="1"/>
</dbReference>
<feature type="domain" description="Nuclear receptor" evidence="12">
    <location>
        <begin position="10"/>
        <end position="86"/>
    </location>
</feature>
<keyword evidence="4" id="KW-0863">Zinc-finger</keyword>
<feature type="compositionally biased region" description="Polar residues" evidence="11">
    <location>
        <begin position="470"/>
        <end position="482"/>
    </location>
</feature>
<dbReference type="InterPro" id="IPR001723">
    <property type="entry name" value="Nuclear_hrmn_rcpt"/>
</dbReference>
<dbReference type="EMBL" id="SDOV01000001">
    <property type="protein sequence ID" value="KAH7646286.1"/>
    <property type="molecule type" value="Genomic_DNA"/>
</dbReference>
<dbReference type="AlphaFoldDB" id="A0A9D4P7V0"/>
<feature type="compositionally biased region" description="Low complexity" evidence="11">
    <location>
        <begin position="422"/>
        <end position="432"/>
    </location>
</feature>
<reference evidence="14" key="2">
    <citation type="journal article" date="2021" name="World Allergy Organ. J.">
        <title>Chromosome-level assembly of Dermatophagoides farinae genome and transcriptome reveals two novel allergens Der f 37 and Der f 39.</title>
        <authorList>
            <person name="Chen J."/>
            <person name="Cai Z."/>
            <person name="Fan D."/>
            <person name="Hu J."/>
            <person name="Hou Y."/>
            <person name="He Y."/>
            <person name="Zhang Z."/>
            <person name="Zhao Z."/>
            <person name="Gao P."/>
            <person name="Hu W."/>
            <person name="Sun J."/>
            <person name="Li J."/>
            <person name="Ji K."/>
        </authorList>
    </citation>
    <scope>NUCLEOTIDE SEQUENCE</scope>
    <source>
        <strain evidence="14">JKM2019</strain>
    </source>
</reference>
<dbReference type="Proteomes" id="UP000828236">
    <property type="component" value="Unassembled WGS sequence"/>
</dbReference>
<evidence type="ECO:0000256" key="9">
    <source>
        <dbReference type="ARBA" id="ARBA00023170"/>
    </source>
</evidence>
<feature type="compositionally biased region" description="Polar residues" evidence="11">
    <location>
        <begin position="843"/>
        <end position="879"/>
    </location>
</feature>
<dbReference type="InterPro" id="IPR013088">
    <property type="entry name" value="Znf_NHR/GATA"/>
</dbReference>
<keyword evidence="3" id="KW-0479">Metal-binding</keyword>
<feature type="compositionally biased region" description="Low complexity" evidence="11">
    <location>
        <begin position="395"/>
        <end position="409"/>
    </location>
</feature>
<evidence type="ECO:0000256" key="6">
    <source>
        <dbReference type="ARBA" id="ARBA00023015"/>
    </source>
</evidence>
<feature type="region of interest" description="Disordered" evidence="11">
    <location>
        <begin position="675"/>
        <end position="699"/>
    </location>
</feature>
<evidence type="ECO:0000313" key="14">
    <source>
        <dbReference type="EMBL" id="KAH7646286.1"/>
    </source>
</evidence>
<dbReference type="InterPro" id="IPR050234">
    <property type="entry name" value="Nuclear_hormone_rcpt_NR1"/>
</dbReference>
<dbReference type="PROSITE" id="PS51030">
    <property type="entry name" value="NUCLEAR_REC_DBD_2"/>
    <property type="match status" value="1"/>
</dbReference>
<protein>
    <submittedName>
        <fullName evidence="14">Nuclear hormone receptor e75-like isoform x3</fullName>
    </submittedName>
</protein>
<dbReference type="PANTHER" id="PTHR24082">
    <property type="entry name" value="NUCLEAR HORMONE RECEPTOR"/>
    <property type="match status" value="1"/>
</dbReference>
<reference evidence="14" key="1">
    <citation type="submission" date="2020-06" db="EMBL/GenBank/DDBJ databases">
        <authorList>
            <person name="Ji K."/>
            <person name="Li J."/>
        </authorList>
    </citation>
    <scope>NUCLEOTIDE SEQUENCE</scope>
    <source>
        <strain evidence="14">JKM2019</strain>
        <tissue evidence="14">Whole body</tissue>
    </source>
</reference>
<dbReference type="Pfam" id="PF00104">
    <property type="entry name" value="Hormone_recep"/>
    <property type="match status" value="1"/>
</dbReference>
<evidence type="ECO:0000256" key="1">
    <source>
        <dbReference type="ARBA" id="ARBA00004496"/>
    </source>
</evidence>
<evidence type="ECO:0000259" key="13">
    <source>
        <dbReference type="PROSITE" id="PS51843"/>
    </source>
</evidence>
<dbReference type="PRINTS" id="PR00047">
    <property type="entry name" value="STROIDFINGER"/>
</dbReference>
<dbReference type="CDD" id="cd07166">
    <property type="entry name" value="NR_DBD_REV_ERB"/>
    <property type="match status" value="1"/>
</dbReference>
<evidence type="ECO:0000256" key="11">
    <source>
        <dbReference type="SAM" id="MobiDB-lite"/>
    </source>
</evidence>
<feature type="region of interest" description="Disordered" evidence="11">
    <location>
        <begin position="893"/>
        <end position="923"/>
    </location>
</feature>
<feature type="region of interest" description="Disordered" evidence="11">
    <location>
        <begin position="374"/>
        <end position="450"/>
    </location>
</feature>
<evidence type="ECO:0000256" key="2">
    <source>
        <dbReference type="ARBA" id="ARBA00008092"/>
    </source>
</evidence>
<keyword evidence="6" id="KW-0805">Transcription regulation</keyword>
<feature type="region of interest" description="Disordered" evidence="11">
    <location>
        <begin position="562"/>
        <end position="638"/>
    </location>
</feature>
<evidence type="ECO:0000256" key="10">
    <source>
        <dbReference type="ARBA" id="ARBA00023242"/>
    </source>
</evidence>
<accession>A0A9D4P7V0</accession>
<feature type="region of interest" description="Disordered" evidence="11">
    <location>
        <begin position="960"/>
        <end position="1013"/>
    </location>
</feature>
<dbReference type="PRINTS" id="PR00398">
    <property type="entry name" value="STRDHORMONER"/>
</dbReference>
<sequence>MNSVEFDGTTVLCRVCGDKASGFHYGVHSCEGCKGFFRRSIQQKIQYRPCTKNQQCSILRINRNRCQYCRLKKCIAVGMSRDAVRFGRVPKREKAKILAAMQKVNAHSLEKALSVLLEDEQNLMQSIIRAHEETCDYTKEKVAPLLETARSRPIYAQCPQMTCPLNPLPPQNSITLDANGTNRLMEDFSERFSPAIHGVVEFAKRIPGFSMLAQEDQVTLLKAGVFEVLLVRLACMFDSQTNSMVCLNGLSLRRDSLHSASNARFLLDSMFEFAERLNSLRLTDQELGLFCAVVVIAPDRPGLRNVDLVQKINKRLEEVLQKAIATNHHQNFPHNSSDSAAAAANTLFVELTKKIPDLRTLNALHSDKLLGKSFGGLEQSSNTTPTCPRMDPGITTTTTLVTGHHQTVQPDSQSNESPDRWSSTSSTSSSSTIMGHFSPASVDGEHNHVINSNHLNHHDLWMDSVKDSVGATNGSGQQQQCFGSPRSMSSGVSSDDNTTSSTGRKGSISSSTSSSSSSSAPKLANYSYIRTSPATPSSHTTKSPSPMVVVEDAATYGHQNHNHIHQSTARADSPTDSGIESGKETQSSNGSAPTPTPSVCSSPQSAIEDSVTNHPITKDHIHHCTSSDSETGSEKHETIDDMPVLKRALQAPPLVNTNKLMDEAYRHHKKFRAAARNGTGSRIEEPHSPSTTSSNNHHTAVVTSTPTGVITSHSSSTSTTSQLASTHSTLLKTLEQPSRYMNEQQLKRTDLIHNIIMNTEAVQTPATTPGTPISMSILKDSSVAATAPVQQYNHQHQHNQYPSETHLVGMQQQQQVTVLYAQQNSGYPYSHHISSNGGGCPFSSEQSRIVSNSSPSSQYHQQPIYRTSPSPSTYLVDQQNSSQKLLVISNVPTAAHSPTSAHSRPSSALSNHSSSSNGGHPFSHLQRCLTATVAPPMASQGPILLQTAAQASDNELDCQPLNLSKKVSPPETVSPMSSPPLSSSSHSGIHSTPTVASSITSSMIKIEVDPQNA</sequence>
<dbReference type="PROSITE" id="PS51843">
    <property type="entry name" value="NR_LBD"/>
    <property type="match status" value="1"/>
</dbReference>
<feature type="region of interest" description="Disordered" evidence="11">
    <location>
        <begin position="837"/>
        <end position="879"/>
    </location>
</feature>
<name>A0A9D4P7V0_DERFA</name>
<organism evidence="14">
    <name type="scientific">Dermatophagoides farinae</name>
    <name type="common">American house dust mite</name>
    <dbReference type="NCBI Taxonomy" id="6954"/>
    <lineage>
        <taxon>Eukaryota</taxon>
        <taxon>Metazoa</taxon>
        <taxon>Ecdysozoa</taxon>
        <taxon>Arthropoda</taxon>
        <taxon>Chelicerata</taxon>
        <taxon>Arachnida</taxon>
        <taxon>Acari</taxon>
        <taxon>Acariformes</taxon>
        <taxon>Sarcoptiformes</taxon>
        <taxon>Astigmata</taxon>
        <taxon>Psoroptidia</taxon>
        <taxon>Analgoidea</taxon>
        <taxon>Pyroglyphidae</taxon>
        <taxon>Dermatophagoidinae</taxon>
        <taxon>Dermatophagoides</taxon>
    </lineage>
</organism>
<dbReference type="Gene3D" id="1.10.565.10">
    <property type="entry name" value="Retinoid X Receptor"/>
    <property type="match status" value="1"/>
</dbReference>
<feature type="compositionally biased region" description="Low complexity" evidence="11">
    <location>
        <begin position="484"/>
        <end position="519"/>
    </location>
</feature>
<dbReference type="GO" id="GO:0008270">
    <property type="term" value="F:zinc ion binding"/>
    <property type="evidence" value="ECO:0007669"/>
    <property type="project" value="UniProtKB-KW"/>
</dbReference>
<evidence type="ECO:0000256" key="5">
    <source>
        <dbReference type="ARBA" id="ARBA00022833"/>
    </source>
</evidence>
<dbReference type="GO" id="GO:0000122">
    <property type="term" value="P:negative regulation of transcription by RNA polymerase II"/>
    <property type="evidence" value="ECO:0007669"/>
    <property type="project" value="TreeGrafter"/>
</dbReference>
<dbReference type="InterPro" id="IPR035500">
    <property type="entry name" value="NHR-like_dom_sf"/>
</dbReference>
<feature type="compositionally biased region" description="Low complexity" evidence="11">
    <location>
        <begin position="902"/>
        <end position="923"/>
    </location>
</feature>
<comment type="caution">
    <text evidence="14">The sequence shown here is derived from an EMBL/GenBank/DDBJ whole genome shotgun (WGS) entry which is preliminary data.</text>
</comment>
<dbReference type="SMART" id="SM00430">
    <property type="entry name" value="HOLI"/>
    <property type="match status" value="1"/>
</dbReference>
<evidence type="ECO:0000256" key="3">
    <source>
        <dbReference type="ARBA" id="ARBA00022723"/>
    </source>
</evidence>
<dbReference type="GO" id="GO:0030154">
    <property type="term" value="P:cell differentiation"/>
    <property type="evidence" value="ECO:0007669"/>
    <property type="project" value="TreeGrafter"/>
</dbReference>
<dbReference type="FunFam" id="3.30.50.10:FF:000013">
    <property type="entry name" value="Nuclear receptor subfamily 1 group D member 2"/>
    <property type="match status" value="1"/>
</dbReference>
<evidence type="ECO:0000259" key="12">
    <source>
        <dbReference type="PROSITE" id="PS51030"/>
    </source>
</evidence>
<keyword evidence="10" id="KW-0539">Nucleus</keyword>
<comment type="similarity">
    <text evidence="2">Belongs to the nuclear hormone receptor family. NR1 subfamily.</text>
</comment>
<proteinExistence type="inferred from homology"/>
<dbReference type="GO" id="GO:0009755">
    <property type="term" value="P:hormone-mediated signaling pathway"/>
    <property type="evidence" value="ECO:0007669"/>
    <property type="project" value="TreeGrafter"/>
</dbReference>
<keyword evidence="8" id="KW-0804">Transcription</keyword>
<comment type="subcellular location">
    <subcellularLocation>
        <location evidence="1">Cytoplasm</location>
    </subcellularLocation>
</comment>
<feature type="compositionally biased region" description="Polar residues" evidence="11">
    <location>
        <begin position="565"/>
        <end position="615"/>
    </location>
</feature>